<dbReference type="GO" id="GO:0009037">
    <property type="term" value="F:tyrosine-based site-specific recombinase activity"/>
    <property type="evidence" value="ECO:0007669"/>
    <property type="project" value="UniProtKB-UniRule"/>
</dbReference>
<dbReference type="GO" id="GO:0007059">
    <property type="term" value="P:chromosome segregation"/>
    <property type="evidence" value="ECO:0007669"/>
    <property type="project" value="UniProtKB-UniRule"/>
</dbReference>
<dbReference type="PROSITE" id="PS51900">
    <property type="entry name" value="CB"/>
    <property type="match status" value="1"/>
</dbReference>
<dbReference type="GO" id="GO:0006313">
    <property type="term" value="P:DNA transposition"/>
    <property type="evidence" value="ECO:0007669"/>
    <property type="project" value="UniProtKB-UniRule"/>
</dbReference>
<dbReference type="Pfam" id="PF02899">
    <property type="entry name" value="Phage_int_SAM_1"/>
    <property type="match status" value="1"/>
</dbReference>
<feature type="active site" description="O-(3'-phospho-DNA)-tyrosine intermediate" evidence="9">
    <location>
        <position position="275"/>
    </location>
</feature>
<keyword evidence="5 9" id="KW-0229">DNA integration</keyword>
<dbReference type="GO" id="GO:0005737">
    <property type="term" value="C:cytoplasm"/>
    <property type="evidence" value="ECO:0007669"/>
    <property type="project" value="UniProtKB-SubCell"/>
</dbReference>
<keyword evidence="8 9" id="KW-0131">Cell cycle</keyword>
<name>F4KUG8_HALH1</name>
<evidence type="ECO:0000256" key="5">
    <source>
        <dbReference type="ARBA" id="ARBA00022908"/>
    </source>
</evidence>
<evidence type="ECO:0000256" key="7">
    <source>
        <dbReference type="ARBA" id="ARBA00023172"/>
    </source>
</evidence>
<keyword evidence="3 9" id="KW-0132">Cell division</keyword>
<keyword evidence="4 9" id="KW-0159">Chromosome partition</keyword>
<feature type="active site" evidence="9">
    <location>
        <position position="240"/>
    </location>
</feature>
<dbReference type="InterPro" id="IPR013762">
    <property type="entry name" value="Integrase-like_cat_sf"/>
</dbReference>
<evidence type="ECO:0000259" key="10">
    <source>
        <dbReference type="PROSITE" id="PS51898"/>
    </source>
</evidence>
<dbReference type="EMBL" id="CP002691">
    <property type="protein sequence ID" value="AEE52404.1"/>
    <property type="molecule type" value="Genomic_DNA"/>
</dbReference>
<evidence type="ECO:0000256" key="6">
    <source>
        <dbReference type="ARBA" id="ARBA00023125"/>
    </source>
</evidence>
<dbReference type="PANTHER" id="PTHR30349:SF77">
    <property type="entry name" value="TYROSINE RECOMBINASE XERC"/>
    <property type="match status" value="1"/>
</dbReference>
<evidence type="ECO:0000256" key="1">
    <source>
        <dbReference type="ARBA" id="ARBA00004496"/>
    </source>
</evidence>
<dbReference type="Pfam" id="PF00589">
    <property type="entry name" value="Phage_integrase"/>
    <property type="match status" value="1"/>
</dbReference>
<protein>
    <recommendedName>
        <fullName evidence="9">Tyrosine recombinase XerC</fullName>
    </recommendedName>
</protein>
<keyword evidence="13" id="KW-1185">Reference proteome</keyword>
<feature type="active site" evidence="9">
    <location>
        <position position="170"/>
    </location>
</feature>
<dbReference type="GO" id="GO:0051301">
    <property type="term" value="P:cell division"/>
    <property type="evidence" value="ECO:0007669"/>
    <property type="project" value="UniProtKB-KW"/>
</dbReference>
<dbReference type="PANTHER" id="PTHR30349">
    <property type="entry name" value="PHAGE INTEGRASE-RELATED"/>
    <property type="match status" value="1"/>
</dbReference>
<dbReference type="Gene3D" id="1.10.150.130">
    <property type="match status" value="1"/>
</dbReference>
<gene>
    <name evidence="9" type="primary">xerC</name>
    <name evidence="12" type="ordered locus">Halhy_4565</name>
</gene>
<dbReference type="AlphaFoldDB" id="F4KUG8"/>
<dbReference type="InterPro" id="IPR044068">
    <property type="entry name" value="CB"/>
</dbReference>
<evidence type="ECO:0000256" key="2">
    <source>
        <dbReference type="ARBA" id="ARBA00022490"/>
    </source>
</evidence>
<dbReference type="PROSITE" id="PS51898">
    <property type="entry name" value="TYR_RECOMBINASE"/>
    <property type="match status" value="1"/>
</dbReference>
<dbReference type="Proteomes" id="UP000008461">
    <property type="component" value="Chromosome"/>
</dbReference>
<dbReference type="HAMAP" id="MF_01808">
    <property type="entry name" value="Recomb_XerC_XerD"/>
    <property type="match status" value="1"/>
</dbReference>
<evidence type="ECO:0000313" key="13">
    <source>
        <dbReference type="Proteomes" id="UP000008461"/>
    </source>
</evidence>
<dbReference type="eggNOG" id="COG4974">
    <property type="taxonomic scope" value="Bacteria"/>
</dbReference>
<evidence type="ECO:0000256" key="3">
    <source>
        <dbReference type="ARBA" id="ARBA00022618"/>
    </source>
</evidence>
<dbReference type="STRING" id="760192.Halhy_4565"/>
<keyword evidence="2 9" id="KW-0963">Cytoplasm</keyword>
<evidence type="ECO:0000259" key="11">
    <source>
        <dbReference type="PROSITE" id="PS51900"/>
    </source>
</evidence>
<dbReference type="GO" id="GO:0003677">
    <property type="term" value="F:DNA binding"/>
    <property type="evidence" value="ECO:0007669"/>
    <property type="project" value="UniProtKB-UniRule"/>
</dbReference>
<dbReference type="HOGENOM" id="CLU_027562_9_0_10"/>
<comment type="subcellular location">
    <subcellularLocation>
        <location evidence="1 9">Cytoplasm</location>
    </subcellularLocation>
</comment>
<feature type="active site" evidence="9">
    <location>
        <position position="243"/>
    </location>
</feature>
<feature type="active site" evidence="9">
    <location>
        <position position="266"/>
    </location>
</feature>
<feature type="domain" description="Core-binding (CB)" evidence="11">
    <location>
        <begin position="1"/>
        <end position="84"/>
    </location>
</feature>
<evidence type="ECO:0000313" key="12">
    <source>
        <dbReference type="EMBL" id="AEE52404.1"/>
    </source>
</evidence>
<sequence>MTIEKFLRYLQYEKRFSVHTIEAYQSDLVQFSTYLQSQYEIAEPTTIQHIHIRSWAVSLMEQKNAATTIRRKLSTLKSYFRYLQREKIISRSPMLQVSLPKLGKRLPVVVPEKSLDKLLDPVETPTDYTGLRDQVVIELLYLTGMRRAELLSLKVSDLNLHTHTIKVLGKGNKERLIPMGHATVGLLKLYLETRRETFPDSMQTALFLTDRGEPAYPKLIYRIVNGYLSTVTTQEKRSPHVLRHSFATHLSDHGANLNAIKELLGHSSLAATQIYTHHSIERLKKIYQQAHPKSGAE</sequence>
<dbReference type="InterPro" id="IPR011010">
    <property type="entry name" value="DNA_brk_join_enz"/>
</dbReference>
<dbReference type="KEGG" id="hhy:Halhy_4565"/>
<evidence type="ECO:0000256" key="9">
    <source>
        <dbReference type="HAMAP-Rule" id="MF_01808"/>
    </source>
</evidence>
<dbReference type="InterPro" id="IPR023009">
    <property type="entry name" value="Tyrosine_recombinase_XerC/XerD"/>
</dbReference>
<evidence type="ECO:0000256" key="4">
    <source>
        <dbReference type="ARBA" id="ARBA00022829"/>
    </source>
</evidence>
<reference evidence="12 13" key="1">
    <citation type="journal article" date="2011" name="Stand. Genomic Sci.">
        <title>Complete genome sequence of Haliscomenobacter hydrossis type strain (O).</title>
        <authorList>
            <consortium name="US DOE Joint Genome Institute (JGI-PGF)"/>
            <person name="Daligault H."/>
            <person name="Lapidus A."/>
            <person name="Zeytun A."/>
            <person name="Nolan M."/>
            <person name="Lucas S."/>
            <person name="Del Rio T.G."/>
            <person name="Tice H."/>
            <person name="Cheng J.F."/>
            <person name="Tapia R."/>
            <person name="Han C."/>
            <person name="Goodwin L."/>
            <person name="Pitluck S."/>
            <person name="Liolios K."/>
            <person name="Pagani I."/>
            <person name="Ivanova N."/>
            <person name="Huntemann M."/>
            <person name="Mavromatis K."/>
            <person name="Mikhailova N."/>
            <person name="Pati A."/>
            <person name="Chen A."/>
            <person name="Palaniappan K."/>
            <person name="Land M."/>
            <person name="Hauser L."/>
            <person name="Brambilla E.M."/>
            <person name="Rohde M."/>
            <person name="Verbarg S."/>
            <person name="Goker M."/>
            <person name="Bristow J."/>
            <person name="Eisen J.A."/>
            <person name="Markowitz V."/>
            <person name="Hugenholtz P."/>
            <person name="Kyrpides N.C."/>
            <person name="Klenk H.P."/>
            <person name="Woyke T."/>
        </authorList>
    </citation>
    <scope>NUCLEOTIDE SEQUENCE [LARGE SCALE GENOMIC DNA]</scope>
    <source>
        <strain evidence="13">ATCC 27775 / DSM 1100 / LMG 10767 / O</strain>
    </source>
</reference>
<dbReference type="Gene3D" id="1.10.443.10">
    <property type="entry name" value="Intergrase catalytic core"/>
    <property type="match status" value="1"/>
</dbReference>
<dbReference type="InterPro" id="IPR004107">
    <property type="entry name" value="Integrase_SAM-like_N"/>
</dbReference>
<feature type="active site" evidence="9">
    <location>
        <position position="146"/>
    </location>
</feature>
<dbReference type="SUPFAM" id="SSF56349">
    <property type="entry name" value="DNA breaking-rejoining enzymes"/>
    <property type="match status" value="1"/>
</dbReference>
<comment type="subunit">
    <text evidence="9">Forms a cyclic heterotetrameric complex composed of two molecules of XerC and two molecules of XerD.</text>
</comment>
<evidence type="ECO:0000256" key="8">
    <source>
        <dbReference type="ARBA" id="ARBA00023306"/>
    </source>
</evidence>
<dbReference type="InterPro" id="IPR050090">
    <property type="entry name" value="Tyrosine_recombinase_XerCD"/>
</dbReference>
<keyword evidence="7 9" id="KW-0233">DNA recombination</keyword>
<dbReference type="InterPro" id="IPR002104">
    <property type="entry name" value="Integrase_catalytic"/>
</dbReference>
<dbReference type="InterPro" id="IPR010998">
    <property type="entry name" value="Integrase_recombinase_N"/>
</dbReference>
<organism evidence="12 13">
    <name type="scientific">Haliscomenobacter hydrossis (strain ATCC 27775 / DSM 1100 / LMG 10767 / O)</name>
    <dbReference type="NCBI Taxonomy" id="760192"/>
    <lineage>
        <taxon>Bacteria</taxon>
        <taxon>Pseudomonadati</taxon>
        <taxon>Bacteroidota</taxon>
        <taxon>Saprospiria</taxon>
        <taxon>Saprospirales</taxon>
        <taxon>Haliscomenobacteraceae</taxon>
        <taxon>Haliscomenobacter</taxon>
    </lineage>
</organism>
<dbReference type="RefSeq" id="WP_013766942.1">
    <property type="nucleotide sequence ID" value="NC_015510.1"/>
</dbReference>
<accession>F4KUG8</accession>
<proteinExistence type="inferred from homology"/>
<feature type="domain" description="Tyr recombinase" evidence="10">
    <location>
        <begin position="105"/>
        <end position="288"/>
    </location>
</feature>
<comment type="similarity">
    <text evidence="9">Belongs to the 'phage' integrase family. XerC subfamily.</text>
</comment>
<comment type="function">
    <text evidence="9">Site-specific tyrosine recombinase, which acts by catalyzing the cutting and rejoining of the recombining DNA molecules. The XerC-XerD complex is essential to convert dimers of the bacterial chromosome into monomers to permit their segregation at cell division. It also contributes to the segregational stability of plasmids.</text>
</comment>
<keyword evidence="6 9" id="KW-0238">DNA-binding</keyword>
<reference key="2">
    <citation type="submission" date="2011-04" db="EMBL/GenBank/DDBJ databases">
        <title>Complete sequence of chromosome of Haliscomenobacter hydrossis DSM 1100.</title>
        <authorList>
            <consortium name="US DOE Joint Genome Institute (JGI-PGF)"/>
            <person name="Lucas S."/>
            <person name="Han J."/>
            <person name="Lapidus A."/>
            <person name="Bruce D."/>
            <person name="Goodwin L."/>
            <person name="Pitluck S."/>
            <person name="Peters L."/>
            <person name="Kyrpides N."/>
            <person name="Mavromatis K."/>
            <person name="Ivanova N."/>
            <person name="Ovchinnikova G."/>
            <person name="Pagani I."/>
            <person name="Daligault H."/>
            <person name="Detter J.C."/>
            <person name="Han C."/>
            <person name="Land M."/>
            <person name="Hauser L."/>
            <person name="Markowitz V."/>
            <person name="Cheng J.-F."/>
            <person name="Hugenholtz P."/>
            <person name="Woyke T."/>
            <person name="Wu D."/>
            <person name="Verbarg S."/>
            <person name="Frueling A."/>
            <person name="Brambilla E."/>
            <person name="Klenk H.-P."/>
            <person name="Eisen J.A."/>
        </authorList>
    </citation>
    <scope>NUCLEOTIDE SEQUENCE</scope>
    <source>
        <strain>DSM 1100</strain>
    </source>
</reference>
<dbReference type="OrthoDB" id="9801717at2"/>